<dbReference type="GO" id="GO:0022857">
    <property type="term" value="F:transmembrane transporter activity"/>
    <property type="evidence" value="ECO:0007669"/>
    <property type="project" value="InterPro"/>
</dbReference>
<dbReference type="OrthoDB" id="3285778at2"/>
<evidence type="ECO:0000256" key="2">
    <source>
        <dbReference type="ARBA" id="ARBA00022448"/>
    </source>
</evidence>
<dbReference type="Proteomes" id="UP000315235">
    <property type="component" value="Unassembled WGS sequence"/>
</dbReference>
<dbReference type="Pfam" id="PF07690">
    <property type="entry name" value="MFS_1"/>
    <property type="match status" value="1"/>
</dbReference>
<feature type="transmembrane region" description="Helical" evidence="7">
    <location>
        <begin position="144"/>
        <end position="162"/>
    </location>
</feature>
<feature type="transmembrane region" description="Helical" evidence="7">
    <location>
        <begin position="16"/>
        <end position="37"/>
    </location>
</feature>
<dbReference type="EMBL" id="VJOY01000022">
    <property type="protein sequence ID" value="TRX73004.1"/>
    <property type="molecule type" value="Genomic_DNA"/>
</dbReference>
<feature type="transmembrane region" description="Helical" evidence="7">
    <location>
        <begin position="374"/>
        <end position="395"/>
    </location>
</feature>
<evidence type="ECO:0000256" key="5">
    <source>
        <dbReference type="ARBA" id="ARBA00022989"/>
    </source>
</evidence>
<evidence type="ECO:0000256" key="6">
    <source>
        <dbReference type="ARBA" id="ARBA00023136"/>
    </source>
</evidence>
<evidence type="ECO:0000256" key="1">
    <source>
        <dbReference type="ARBA" id="ARBA00004651"/>
    </source>
</evidence>
<dbReference type="PANTHER" id="PTHR23517">
    <property type="entry name" value="RESISTANCE PROTEIN MDTM, PUTATIVE-RELATED-RELATED"/>
    <property type="match status" value="1"/>
</dbReference>
<keyword evidence="9" id="KW-1185">Reference proteome</keyword>
<dbReference type="GO" id="GO:0005886">
    <property type="term" value="C:plasma membrane"/>
    <property type="evidence" value="ECO:0007669"/>
    <property type="project" value="UniProtKB-SubCell"/>
</dbReference>
<keyword evidence="5 7" id="KW-1133">Transmembrane helix</keyword>
<feature type="transmembrane region" description="Helical" evidence="7">
    <location>
        <begin position="258"/>
        <end position="277"/>
    </location>
</feature>
<comment type="subcellular location">
    <subcellularLocation>
        <location evidence="1">Cell membrane</location>
        <topology evidence="1">Multi-pass membrane protein</topology>
    </subcellularLocation>
</comment>
<dbReference type="Gene3D" id="1.20.1250.20">
    <property type="entry name" value="MFS general substrate transporter like domains"/>
    <property type="match status" value="1"/>
</dbReference>
<dbReference type="SUPFAM" id="SSF103473">
    <property type="entry name" value="MFS general substrate transporter"/>
    <property type="match status" value="1"/>
</dbReference>
<feature type="transmembrane region" description="Helical" evidence="7">
    <location>
        <begin position="310"/>
        <end position="332"/>
    </location>
</feature>
<keyword evidence="2" id="KW-0813">Transport</keyword>
<dbReference type="RefSeq" id="WP_143490170.1">
    <property type="nucleotide sequence ID" value="NZ_VJOY01000022.1"/>
</dbReference>
<feature type="transmembrane region" description="Helical" evidence="7">
    <location>
        <begin position="344"/>
        <end position="368"/>
    </location>
</feature>
<dbReference type="InterPro" id="IPR011701">
    <property type="entry name" value="MFS"/>
</dbReference>
<evidence type="ECO:0000313" key="9">
    <source>
        <dbReference type="Proteomes" id="UP000315235"/>
    </source>
</evidence>
<feature type="transmembrane region" description="Helical" evidence="7">
    <location>
        <begin position="43"/>
        <end position="60"/>
    </location>
</feature>
<accession>A0A553GU27</accession>
<feature type="transmembrane region" description="Helical" evidence="7">
    <location>
        <begin position="104"/>
        <end position="123"/>
    </location>
</feature>
<keyword evidence="4 7" id="KW-0812">Transmembrane</keyword>
<feature type="transmembrane region" description="Helical" evidence="7">
    <location>
        <begin position="220"/>
        <end position="238"/>
    </location>
</feature>
<comment type="caution">
    <text evidence="8">The sequence shown here is derived from an EMBL/GenBank/DDBJ whole genome shotgun (WGS) entry which is preliminary data.</text>
</comment>
<name>A0A553GU27_9PSED</name>
<dbReference type="AlphaFoldDB" id="A0A553GU27"/>
<feature type="transmembrane region" description="Helical" evidence="7">
    <location>
        <begin position="286"/>
        <end position="304"/>
    </location>
</feature>
<keyword evidence="3" id="KW-1003">Cell membrane</keyword>
<dbReference type="InterPro" id="IPR036259">
    <property type="entry name" value="MFS_trans_sf"/>
</dbReference>
<keyword evidence="6 7" id="KW-0472">Membrane</keyword>
<proteinExistence type="predicted"/>
<organism evidence="8 9">
    <name type="scientific">Pseudomonas mangiferae</name>
    <dbReference type="NCBI Taxonomy" id="2593654"/>
    <lineage>
        <taxon>Bacteria</taxon>
        <taxon>Pseudomonadati</taxon>
        <taxon>Pseudomonadota</taxon>
        <taxon>Gammaproteobacteria</taxon>
        <taxon>Pseudomonadales</taxon>
        <taxon>Pseudomonadaceae</taxon>
        <taxon>Pseudomonas</taxon>
    </lineage>
</organism>
<dbReference type="InterPro" id="IPR050171">
    <property type="entry name" value="MFS_Transporters"/>
</dbReference>
<protein>
    <submittedName>
        <fullName evidence="8">MFS transporter</fullName>
    </submittedName>
</protein>
<dbReference type="PANTHER" id="PTHR23517:SF2">
    <property type="entry name" value="MULTIDRUG RESISTANCE PROTEIN MDTH"/>
    <property type="match status" value="1"/>
</dbReference>
<gene>
    <name evidence="8" type="ORF">FM069_19990</name>
</gene>
<evidence type="ECO:0000256" key="7">
    <source>
        <dbReference type="SAM" id="Phobius"/>
    </source>
</evidence>
<sequence length="405" mass="43008">MAHLVDDLKKLSPSTLWLLSISLTFNIGSFIVVPFLAVYLHNTLGFSLAFVSVQLTLKLFSQRGLMLVGGLLSDRFGPLWVMGAGAALRILSFFLYAWSEHELVISVASLVFGFAGALFVPASKSALSQSVIPAHKPLMFSLRSTANNLGMALGGLIGAALIELDPLVLFASAAGVQALSSCFLGLPPVRALHARSAVLKAEHPGLRAPGQILGMLTNPVIVKVSLLYLVYIALYAQLEFTLPIATANTFSERTVGLLFFFNTATVFLLQVPLNYYLGRRFSLDKMILIGFGCIALAMLGFYQVPQLLPFLALVSLYTVGEIIIDPAIDAVASAQVHDARLGALFGLLGTAALLGGLLGNWIGAVGFVAPAGGVFWLGCAGLALLACVIQCLPTAEWRSARSKSP</sequence>
<evidence type="ECO:0000313" key="8">
    <source>
        <dbReference type="EMBL" id="TRX73004.1"/>
    </source>
</evidence>
<feature type="transmembrane region" description="Helical" evidence="7">
    <location>
        <begin position="80"/>
        <end position="98"/>
    </location>
</feature>
<reference evidence="8 9" key="1">
    <citation type="submission" date="2019-07" db="EMBL/GenBank/DDBJ databases">
        <title>Pseudomonas mangiferae sp. nov., isolated from bark of mango tree in Thailand.</title>
        <authorList>
            <person name="Srisuk N."/>
            <person name="Anurat P."/>
        </authorList>
    </citation>
    <scope>NUCLEOTIDE SEQUENCE [LARGE SCALE GENOMIC DNA]</scope>
    <source>
        <strain evidence="8 9">DMKU_BBB3-04</strain>
    </source>
</reference>
<evidence type="ECO:0000256" key="3">
    <source>
        <dbReference type="ARBA" id="ARBA00022475"/>
    </source>
</evidence>
<evidence type="ECO:0000256" key="4">
    <source>
        <dbReference type="ARBA" id="ARBA00022692"/>
    </source>
</evidence>